<dbReference type="InterPro" id="IPR039235">
    <property type="entry name" value="TPGS1"/>
</dbReference>
<feature type="domain" description="Tubulin polyglutamylase complex subunit 1-like C-terminal" evidence="1">
    <location>
        <begin position="54"/>
        <end position="226"/>
    </location>
</feature>
<dbReference type="PANTHER" id="PTHR31932:SF2">
    <property type="entry name" value="TUBULIN POLYGLUTAMYLASE COMPLEX SUBUNIT 1"/>
    <property type="match status" value="1"/>
</dbReference>
<proteinExistence type="predicted"/>
<comment type="caution">
    <text evidence="2">The sequence shown here is derived from an EMBL/GenBank/DDBJ whole genome shotgun (WGS) entry which is preliminary data.</text>
</comment>
<dbReference type="InterPro" id="IPR057632">
    <property type="entry name" value="TPGS1_C"/>
</dbReference>
<dbReference type="PANTHER" id="PTHR31932">
    <property type="entry name" value="TUBULIN POLYGLUTAMYLASE COMPLEX SUBUNIT 1"/>
    <property type="match status" value="1"/>
</dbReference>
<gene>
    <name evidence="2" type="ORF">P5673_016962</name>
</gene>
<dbReference type="Proteomes" id="UP001249851">
    <property type="component" value="Unassembled WGS sequence"/>
</dbReference>
<evidence type="ECO:0000313" key="3">
    <source>
        <dbReference type="Proteomes" id="UP001249851"/>
    </source>
</evidence>
<evidence type="ECO:0000259" key="1">
    <source>
        <dbReference type="Pfam" id="PF24480"/>
    </source>
</evidence>
<name>A0AAD9V4N4_ACRCE</name>
<dbReference type="AlphaFoldDB" id="A0AAD9V4N4"/>
<protein>
    <submittedName>
        <fullName evidence="2">Tubulin polyglutamylase complex subunit 1</fullName>
    </submittedName>
</protein>
<keyword evidence="3" id="KW-1185">Reference proteome</keyword>
<dbReference type="Pfam" id="PF24480">
    <property type="entry name" value="TPGS1_C"/>
    <property type="match status" value="1"/>
</dbReference>
<evidence type="ECO:0000313" key="2">
    <source>
        <dbReference type="EMBL" id="KAK2560585.1"/>
    </source>
</evidence>
<sequence>MSSKRHHVYLGPRLISDPAMAEKKASKTTLLEELKADKTETPLDFFFDNHASTTTAIMRAHQKLLLVHHSQPSFQNNLVLAYNILRQRKNNNGLKGLTGKTYNDLVAMLCRDLNVTEADPLQKKIMCLSHEVVRFPVFRLGVLSTFVYQDFLKQAESLHSELDLTERGKADRHLCEVILNELKQAVSKTTGDPIRLNNVMAEALMKNGASNETMTVDEFVVSAAEILYLISDNASTDLYCASKKDDESSTMEGS</sequence>
<accession>A0AAD9V4N4</accession>
<organism evidence="2 3">
    <name type="scientific">Acropora cervicornis</name>
    <name type="common">Staghorn coral</name>
    <dbReference type="NCBI Taxonomy" id="6130"/>
    <lineage>
        <taxon>Eukaryota</taxon>
        <taxon>Metazoa</taxon>
        <taxon>Cnidaria</taxon>
        <taxon>Anthozoa</taxon>
        <taxon>Hexacorallia</taxon>
        <taxon>Scleractinia</taxon>
        <taxon>Astrocoeniina</taxon>
        <taxon>Acroporidae</taxon>
        <taxon>Acropora</taxon>
    </lineage>
</organism>
<dbReference type="EMBL" id="JARQWQ010000036">
    <property type="protein sequence ID" value="KAK2560585.1"/>
    <property type="molecule type" value="Genomic_DNA"/>
</dbReference>
<reference evidence="2" key="1">
    <citation type="journal article" date="2023" name="G3 (Bethesda)">
        <title>Whole genome assembly and annotation of the endangered Caribbean coral Acropora cervicornis.</title>
        <authorList>
            <person name="Selwyn J.D."/>
            <person name="Vollmer S.V."/>
        </authorList>
    </citation>
    <scope>NUCLEOTIDE SEQUENCE</scope>
    <source>
        <strain evidence="2">K2</strain>
    </source>
</reference>
<reference evidence="2" key="2">
    <citation type="journal article" date="2023" name="Science">
        <title>Genomic signatures of disease resistance in endangered staghorn corals.</title>
        <authorList>
            <person name="Vollmer S.V."/>
            <person name="Selwyn J.D."/>
            <person name="Despard B.A."/>
            <person name="Roesel C.L."/>
        </authorList>
    </citation>
    <scope>NUCLEOTIDE SEQUENCE</scope>
    <source>
        <strain evidence="2">K2</strain>
    </source>
</reference>
<dbReference type="GO" id="GO:0008017">
    <property type="term" value="F:microtubule binding"/>
    <property type="evidence" value="ECO:0007669"/>
    <property type="project" value="TreeGrafter"/>
</dbReference>